<dbReference type="Proteomes" id="UP000663722">
    <property type="component" value="Chromosome"/>
</dbReference>
<sequence>MKKFCNLFVFLFTILLKEKSMEASEIKCPSATEFIIYFLTF</sequence>
<proteinExistence type="predicted"/>
<reference evidence="1" key="1">
    <citation type="journal article" date="2021" name="Microb. Physiol.">
        <title>Proteogenomic Insights into the Physiology of Marine, Sulfate-Reducing, Filamentous Desulfonema limicola and Desulfonema magnum.</title>
        <authorList>
            <person name="Schnaars V."/>
            <person name="Wohlbrand L."/>
            <person name="Scheve S."/>
            <person name="Hinrichs C."/>
            <person name="Reinhardt R."/>
            <person name="Rabus R."/>
        </authorList>
    </citation>
    <scope>NUCLEOTIDE SEQUENCE</scope>
    <source>
        <strain evidence="1">4be13</strain>
    </source>
</reference>
<accession>A0A975BSU5</accession>
<keyword evidence="2" id="KW-1185">Reference proteome</keyword>
<protein>
    <submittedName>
        <fullName evidence="1">Uncharacterized protein</fullName>
    </submittedName>
</protein>
<evidence type="ECO:0000313" key="2">
    <source>
        <dbReference type="Proteomes" id="UP000663722"/>
    </source>
</evidence>
<dbReference type="KEGG" id="dmm:dnm_070900"/>
<organism evidence="1 2">
    <name type="scientific">Desulfonema magnum</name>
    <dbReference type="NCBI Taxonomy" id="45655"/>
    <lineage>
        <taxon>Bacteria</taxon>
        <taxon>Pseudomonadati</taxon>
        <taxon>Thermodesulfobacteriota</taxon>
        <taxon>Desulfobacteria</taxon>
        <taxon>Desulfobacterales</taxon>
        <taxon>Desulfococcaceae</taxon>
        <taxon>Desulfonema</taxon>
    </lineage>
</organism>
<name>A0A975BSU5_9BACT</name>
<gene>
    <name evidence="1" type="ORF">dnm_070900</name>
</gene>
<dbReference type="EMBL" id="CP061800">
    <property type="protein sequence ID" value="QTA91026.1"/>
    <property type="molecule type" value="Genomic_DNA"/>
</dbReference>
<dbReference type="AlphaFoldDB" id="A0A975BSU5"/>
<evidence type="ECO:0000313" key="1">
    <source>
        <dbReference type="EMBL" id="QTA91026.1"/>
    </source>
</evidence>